<dbReference type="GO" id="GO:0015171">
    <property type="term" value="F:amino acid transmembrane transporter activity"/>
    <property type="evidence" value="ECO:0007669"/>
    <property type="project" value="TreeGrafter"/>
</dbReference>
<keyword evidence="3 6" id="KW-0812">Transmembrane</keyword>
<feature type="transmembrane region" description="Helical" evidence="6">
    <location>
        <begin position="179"/>
        <end position="198"/>
    </location>
</feature>
<dbReference type="InterPro" id="IPR001123">
    <property type="entry name" value="LeuE-type"/>
</dbReference>
<evidence type="ECO:0000313" key="7">
    <source>
        <dbReference type="EMBL" id="WLD58840.1"/>
    </source>
</evidence>
<proteinExistence type="predicted"/>
<name>A0AB38YI07_9GAMM</name>
<sequence>MLWSLVTGFVVAIGLIVAIGAQNAWVLSQSMRGGHRGVIAMVCILCDAGLIILGVYGIQQVQALLPSLVPVLTALGIALLLWLSWQATRRAWLGTSGLQVSRADTPDSRWKTAGTALGITLLNPHVYLDTVVLIGSVGAQQAQPLWFTVGACLASFAWFSALTGFAPRLARWLSSPARWRAFDAGMAGLLLLVAVSLVPL</sequence>
<evidence type="ECO:0000256" key="2">
    <source>
        <dbReference type="ARBA" id="ARBA00022475"/>
    </source>
</evidence>
<dbReference type="AlphaFoldDB" id="A0AB38YI07"/>
<feature type="transmembrane region" description="Helical" evidence="6">
    <location>
        <begin position="38"/>
        <end position="58"/>
    </location>
</feature>
<dbReference type="Pfam" id="PF01810">
    <property type="entry name" value="LysE"/>
    <property type="match status" value="1"/>
</dbReference>
<dbReference type="PANTHER" id="PTHR30086">
    <property type="entry name" value="ARGININE EXPORTER PROTEIN ARGO"/>
    <property type="match status" value="1"/>
</dbReference>
<dbReference type="GO" id="GO:0005886">
    <property type="term" value="C:plasma membrane"/>
    <property type="evidence" value="ECO:0007669"/>
    <property type="project" value="UniProtKB-SubCell"/>
</dbReference>
<dbReference type="EMBL" id="CP101717">
    <property type="protein sequence ID" value="WLD58840.1"/>
    <property type="molecule type" value="Genomic_DNA"/>
</dbReference>
<reference evidence="7" key="1">
    <citation type="submission" date="2022-07" db="EMBL/GenBank/DDBJ databases">
        <title>Complete genome sequence of Salinispirillum sp. LH10-3-1 capable of multiple carbohydrate inversion isolated from a soda lake.</title>
        <authorList>
            <person name="Liu J."/>
            <person name="Zhai Y."/>
            <person name="Zhang H."/>
            <person name="Yang H."/>
            <person name="Qu J."/>
            <person name="Li J."/>
        </authorList>
    </citation>
    <scope>NUCLEOTIDE SEQUENCE</scope>
    <source>
        <strain evidence="7">LH 10-3-1</strain>
    </source>
</reference>
<dbReference type="PANTHER" id="PTHR30086:SF20">
    <property type="entry name" value="ARGININE EXPORTER PROTEIN ARGO-RELATED"/>
    <property type="match status" value="1"/>
</dbReference>
<keyword evidence="4 6" id="KW-1133">Transmembrane helix</keyword>
<evidence type="ECO:0000256" key="6">
    <source>
        <dbReference type="SAM" id="Phobius"/>
    </source>
</evidence>
<evidence type="ECO:0000256" key="3">
    <source>
        <dbReference type="ARBA" id="ARBA00022692"/>
    </source>
</evidence>
<feature type="transmembrane region" description="Helical" evidence="6">
    <location>
        <begin position="6"/>
        <end position="26"/>
    </location>
</feature>
<protein>
    <submittedName>
        <fullName evidence="7">LysE family transporter</fullName>
    </submittedName>
</protein>
<comment type="subcellular location">
    <subcellularLocation>
        <location evidence="1">Cell membrane</location>
        <topology evidence="1">Multi-pass membrane protein</topology>
    </subcellularLocation>
</comment>
<accession>A0AB38YI07</accession>
<keyword evidence="5 6" id="KW-0472">Membrane</keyword>
<feature type="transmembrane region" description="Helical" evidence="6">
    <location>
        <begin position="64"/>
        <end position="83"/>
    </location>
</feature>
<organism evidence="7">
    <name type="scientific">Salinispirillum sp. LH 10-3-1</name>
    <dbReference type="NCBI Taxonomy" id="2952525"/>
    <lineage>
        <taxon>Bacteria</taxon>
        <taxon>Pseudomonadati</taxon>
        <taxon>Pseudomonadota</taxon>
        <taxon>Gammaproteobacteria</taxon>
        <taxon>Oceanospirillales</taxon>
        <taxon>Saccharospirillaceae</taxon>
        <taxon>Salinispirillum</taxon>
    </lineage>
</organism>
<evidence type="ECO:0000256" key="5">
    <source>
        <dbReference type="ARBA" id="ARBA00023136"/>
    </source>
</evidence>
<evidence type="ECO:0000256" key="4">
    <source>
        <dbReference type="ARBA" id="ARBA00022989"/>
    </source>
</evidence>
<keyword evidence="2" id="KW-1003">Cell membrane</keyword>
<dbReference type="RefSeq" id="WP_304996126.1">
    <property type="nucleotide sequence ID" value="NZ_CP101717.1"/>
</dbReference>
<gene>
    <name evidence="7" type="ORF">NFC81_03350</name>
</gene>
<evidence type="ECO:0000256" key="1">
    <source>
        <dbReference type="ARBA" id="ARBA00004651"/>
    </source>
</evidence>
<feature type="transmembrane region" description="Helical" evidence="6">
    <location>
        <begin position="145"/>
        <end position="167"/>
    </location>
</feature>